<evidence type="ECO:0000256" key="3">
    <source>
        <dbReference type="ARBA" id="ARBA00022525"/>
    </source>
</evidence>
<dbReference type="Pfam" id="PF08548">
    <property type="entry name" value="Peptidase_M10_C"/>
    <property type="match status" value="1"/>
</dbReference>
<evidence type="ECO:0000256" key="2">
    <source>
        <dbReference type="ARBA" id="ARBA00004613"/>
    </source>
</evidence>
<dbReference type="PANTHER" id="PTHR38340">
    <property type="entry name" value="S-LAYER PROTEIN"/>
    <property type="match status" value="1"/>
</dbReference>
<dbReference type="Pfam" id="PF00028">
    <property type="entry name" value="Cadherin"/>
    <property type="match status" value="3"/>
</dbReference>
<dbReference type="InterPro" id="IPR050557">
    <property type="entry name" value="RTX_toxin/Mannuronan_C5-epim"/>
</dbReference>
<dbReference type="Pfam" id="PF00353">
    <property type="entry name" value="HemolysinCabind"/>
    <property type="match status" value="16"/>
</dbReference>
<comment type="subcellular location">
    <subcellularLocation>
        <location evidence="2">Secreted</location>
    </subcellularLocation>
</comment>
<dbReference type="InterPro" id="IPR001343">
    <property type="entry name" value="Hemolysn_Ca-bd"/>
</dbReference>
<accession>A0A0D0IY65</accession>
<feature type="domain" description="Cadherin" evidence="5">
    <location>
        <begin position="1704"/>
        <end position="1796"/>
    </location>
</feature>
<dbReference type="SMART" id="SM00112">
    <property type="entry name" value="CA"/>
    <property type="match status" value="3"/>
</dbReference>
<dbReference type="GO" id="GO:0016020">
    <property type="term" value="C:membrane"/>
    <property type="evidence" value="ECO:0007669"/>
    <property type="project" value="InterPro"/>
</dbReference>
<evidence type="ECO:0000256" key="4">
    <source>
        <dbReference type="ARBA" id="ARBA00022737"/>
    </source>
</evidence>
<dbReference type="GO" id="GO:0005615">
    <property type="term" value="C:extracellular space"/>
    <property type="evidence" value="ECO:0007669"/>
    <property type="project" value="InterPro"/>
</dbReference>
<comment type="caution">
    <text evidence="6">The sequence shown here is derived from an EMBL/GenBank/DDBJ whole genome shotgun (WGS) entry which is preliminary data.</text>
</comment>
<dbReference type="PROSITE" id="PS00330">
    <property type="entry name" value="HEMOLYSIN_CALCIUM"/>
    <property type="match status" value="13"/>
</dbReference>
<feature type="domain" description="Cadherin" evidence="5">
    <location>
        <begin position="1497"/>
        <end position="1597"/>
    </location>
</feature>
<feature type="domain" description="Cadherin" evidence="5">
    <location>
        <begin position="1597"/>
        <end position="1697"/>
    </location>
</feature>
<dbReference type="InterPro" id="IPR018511">
    <property type="entry name" value="Hemolysin-typ_Ca-bd_CS"/>
</dbReference>
<dbReference type="InterPro" id="IPR015919">
    <property type="entry name" value="Cadherin-like_sf"/>
</dbReference>
<comment type="cofactor">
    <cofactor evidence="1">
        <name>Ca(2+)</name>
        <dbReference type="ChEBI" id="CHEBI:29108"/>
    </cofactor>
</comment>
<sequence length="2064" mass="208396">MDGSSIENAGSLYDIPAFVAAAGPGGEVRMIADQGDYKLDSTPIVITNGGEDGQPVWIHGVDSNGNAMEANIVGTRSDPYDPAGFAGEQGFRLIAGADNLTFSDLGFTNIGYGAIRVGDDIKNLTIEHITATNVQRFFENNVSGDATSATISGLTIRDVDINGFSKAAIKLQYDTHDVVIEDVKADSQFQDGDNFAVGVHIDGTAHDIIVRRVEVSNTLDTINTYWNGDGFATERGVYNVHFIDTVSANNSDGGYDIKSQSTTLTRTISEGNGRNYRLWATDTVLEDVVSLDPNLQGGASNQNHFWLAKGAKATINSAHISDTDPATIVFNLTEKNAALTVTDLTSSVSSTSSWLRKGSGSVLTVNGQDSGINAAALSDPYIYSGSTKDVYLYSNAGNAILVGGHGEDVLRGSDGNDLLEGGQGDDLLIGGAGNDVLDGGAGADVLIGGKGFDLASYASANSGVTVDLAGGAPGGAAAGDFLVDIEGLVGSSYDDQLFGSDDTNYLIGGAGNDVLEGRGGDDTLSGGEGADVLNGGEGIDTADYTGSAAPVTVNLEQGTGSGGDAEGDLLSGIEIVVGSGGNDTLIGGNANETFIGGAGADSIEGGGGLDYADYTSSQSAVTVNLETNVNLCGDAEGDILTGIGNLRGSNFADNLTGDDSANRLEGGLGGDILDGGNGDDILVGGEGADSLNGGEGLDTSDYSSSNAAVVINLALGTGQGGDAQGDVLSQIERVIGTALDDVLIGDAADNALEGGRGNDLLSGGIGADTLIGGEGIDTVDYSTAEAGITIDGILGAGTTGEAAGDILQGIEIVSGSNYDDTVRLGGSIIEARGGAGNDTLIGSSSDETFSGGAGADVLEGAEGLDTASYADSASGVTVNLLLGVGSGGDAEGDTLSGIERVIGSAFSDNLTGDDEANIFVGSAGADILDGGNQIDTVDYGASAAAITVDLALGTGLGGDAEGDQLISIEKIIGTRYDDSLTGDDGDNIFAGGAGADRLDGGAGNDTADYRSSSLAITVNLASGVATGGDATGDVFSSIENVIGTAFNDVITGNGADNRLEGGDGNDTLDGGAGADLLIGGLGNDTYIIDSYDDVVAEQIGGGTDLISTSLESYTLGANVEGISYTGTQAFVGYGNSDKNTFSGGSGSETFYGYDGADKFNGSLGADTYYGGEGNDYVDYSKAATAITVNLTTNINLGDTAAGDLLYSIENMGASNYADMLTGNEFANTIYGRGGADTIYGMDGNDVLDGGAGADTLVGGTGDDTYIIDDAGDVVNELADEGTDSVKTNLDNYSLTSNVENLTHTSTRTFTGTGNSLDNIITGGAAADHLMGMDGNDRLIGGGGADILDGGQGIDTVDYSDSLYGISVNLAGGKGVGGDAQGDELIAIENLVGTRYADRIIGNASDNAVYGGGGDDVITGGGGNDFADGGSGNDTFVLGGAFSDYGFAIVDGQLHINDVRQDSPDGADIIVGFETVRFADGDLTVANVVGGLELPPTDVQLFPTVIAENSVNGTLVGTALGQDPNPNDILSYSLSDDAGGRFSIDPTTGALTVKDSTLLDYETSPSHAIIIRATDPAGQFVERTITVEVSNINEAPSSASLVSGHVAENSEIGTVAGVIVAADPDAGDTLSYTMVDDAGGRFAIDAATGLITVAGVDQLDYETSASHDIVVRITDTAGSFIDKVFSIGVDDVVEAPSAVGFIGGSIAENSAAGTVVATLSGYGATGYEMIDPSGWFTLNSATGVISVAAGAVLDFEAQQSYTLSVVASNDQGRSAPLELVVNLSNVVENQNLVGSAFNDVVQVPSSDHWMIDGGDGDDTITTLGGNDKISGGRGQDIINTGGGDDFIYYTFQNNGFDRVDGGEGFDTIMSNMNNATIGLTSISNIERISSGGKAGIQIKGSADADYLDFSSVSFDRITRAIDAGAGNDTVIGNGQDNGIIGGDGNDVISGKGGLDTLTGGKGADVFVYNSVSDSSAATGIDLITDFEKGVDKIDLRDINTSLHQAGESLTFINNAAFSGHQGEVSVQAKSGYFEVSADVNGDRTADLIINVTSLNAPGHDDFLFS</sequence>
<reference evidence="6 7" key="1">
    <citation type="submission" date="2014-12" db="EMBL/GenBank/DDBJ databases">
        <title>16Stimator: statistical estimation of ribosomal gene copy numbers from draft genome assemblies.</title>
        <authorList>
            <person name="Perisin M.A."/>
            <person name="Vetter M."/>
            <person name="Gilbert J.A."/>
            <person name="Bergelson J."/>
        </authorList>
    </citation>
    <scope>NUCLEOTIDE SEQUENCE [LARGE SCALE GENOMIC DNA]</scope>
    <source>
        <strain evidence="6 7">MEJ076</strain>
    </source>
</reference>
<dbReference type="GO" id="GO:0007156">
    <property type="term" value="P:homophilic cell adhesion via plasma membrane adhesion molecules"/>
    <property type="evidence" value="ECO:0007669"/>
    <property type="project" value="InterPro"/>
</dbReference>
<name>A0A0D0IY65_AGRTU</name>
<evidence type="ECO:0000256" key="1">
    <source>
        <dbReference type="ARBA" id="ARBA00001913"/>
    </source>
</evidence>
<dbReference type="PROSITE" id="PS50268">
    <property type="entry name" value="CADHERIN_2"/>
    <property type="match status" value="3"/>
</dbReference>
<dbReference type="PRINTS" id="PR00313">
    <property type="entry name" value="CABNDNGRPT"/>
</dbReference>
<keyword evidence="4" id="KW-0677">Repeat</keyword>
<evidence type="ECO:0000313" key="7">
    <source>
        <dbReference type="Proteomes" id="UP000035017"/>
    </source>
</evidence>
<dbReference type="SUPFAM" id="SSF51120">
    <property type="entry name" value="beta-Roll"/>
    <property type="match status" value="10"/>
</dbReference>
<proteinExistence type="predicted"/>
<gene>
    <name evidence="6" type="ORF">RU07_22490</name>
</gene>
<dbReference type="Gene3D" id="2.60.40.60">
    <property type="entry name" value="Cadherins"/>
    <property type="match status" value="3"/>
</dbReference>
<dbReference type="InterPro" id="IPR002126">
    <property type="entry name" value="Cadherin-like_dom"/>
</dbReference>
<dbReference type="SMART" id="SM00710">
    <property type="entry name" value="PbH1"/>
    <property type="match status" value="6"/>
</dbReference>
<dbReference type="EMBL" id="JXQV01000043">
    <property type="protein sequence ID" value="KIP98155.1"/>
    <property type="molecule type" value="Genomic_DNA"/>
</dbReference>
<dbReference type="GO" id="GO:0005509">
    <property type="term" value="F:calcium ion binding"/>
    <property type="evidence" value="ECO:0007669"/>
    <property type="project" value="InterPro"/>
</dbReference>
<protein>
    <recommendedName>
        <fullName evidence="5">Cadherin domain-containing protein</fullName>
    </recommendedName>
</protein>
<dbReference type="InterPro" id="IPR013858">
    <property type="entry name" value="Peptidase_M10B_C"/>
</dbReference>
<dbReference type="CDD" id="cd11304">
    <property type="entry name" value="Cadherin_repeat"/>
    <property type="match status" value="3"/>
</dbReference>
<dbReference type="SUPFAM" id="SSF51126">
    <property type="entry name" value="Pectin lyase-like"/>
    <property type="match status" value="1"/>
</dbReference>
<dbReference type="Proteomes" id="UP000035017">
    <property type="component" value="Unassembled WGS sequence"/>
</dbReference>
<dbReference type="InterPro" id="IPR011049">
    <property type="entry name" value="Serralysin-like_metalloprot_C"/>
</dbReference>
<dbReference type="Gene3D" id="2.150.10.10">
    <property type="entry name" value="Serralysin-like metalloprotease, C-terminal"/>
    <property type="match status" value="11"/>
</dbReference>
<dbReference type="PANTHER" id="PTHR38340:SF1">
    <property type="entry name" value="S-LAYER PROTEIN"/>
    <property type="match status" value="1"/>
</dbReference>
<evidence type="ECO:0000259" key="5">
    <source>
        <dbReference type="PROSITE" id="PS50268"/>
    </source>
</evidence>
<dbReference type="InterPro" id="IPR011050">
    <property type="entry name" value="Pectin_lyase_fold/virulence"/>
</dbReference>
<organism evidence="6 7">
    <name type="scientific">Agrobacterium tumefaciens</name>
    <dbReference type="NCBI Taxonomy" id="358"/>
    <lineage>
        <taxon>Bacteria</taxon>
        <taxon>Pseudomonadati</taxon>
        <taxon>Pseudomonadota</taxon>
        <taxon>Alphaproteobacteria</taxon>
        <taxon>Hyphomicrobiales</taxon>
        <taxon>Rhizobiaceae</taxon>
        <taxon>Rhizobium/Agrobacterium group</taxon>
        <taxon>Agrobacterium</taxon>
        <taxon>Agrobacterium tumefaciens complex</taxon>
    </lineage>
</organism>
<dbReference type="InterPro" id="IPR006626">
    <property type="entry name" value="PbH1"/>
</dbReference>
<keyword evidence="3" id="KW-0964">Secreted</keyword>
<dbReference type="SUPFAM" id="SSF49313">
    <property type="entry name" value="Cadherin-like"/>
    <property type="match status" value="3"/>
</dbReference>
<evidence type="ECO:0000313" key="6">
    <source>
        <dbReference type="EMBL" id="KIP98155.1"/>
    </source>
</evidence>